<dbReference type="Gene3D" id="2.30.42.10">
    <property type="match status" value="1"/>
</dbReference>
<evidence type="ECO:0000313" key="8">
    <source>
        <dbReference type="Proteomes" id="UP000264141"/>
    </source>
</evidence>
<name>A0A3D1JDB3_9CHLR</name>
<dbReference type="GO" id="GO:0030288">
    <property type="term" value="C:outer membrane-bounded periplasmic space"/>
    <property type="evidence" value="ECO:0007669"/>
    <property type="project" value="TreeGrafter"/>
</dbReference>
<keyword evidence="4 5" id="KW-0720">Serine protease</keyword>
<accession>A0A3D1JDB3</accession>
<dbReference type="PROSITE" id="PS50106">
    <property type="entry name" value="PDZ"/>
    <property type="match status" value="1"/>
</dbReference>
<organism evidence="7 8">
    <name type="scientific">Anaerolinea thermolimosa</name>
    <dbReference type="NCBI Taxonomy" id="229919"/>
    <lineage>
        <taxon>Bacteria</taxon>
        <taxon>Bacillati</taxon>
        <taxon>Chloroflexota</taxon>
        <taxon>Anaerolineae</taxon>
        <taxon>Anaerolineales</taxon>
        <taxon>Anaerolineaceae</taxon>
        <taxon>Anaerolinea</taxon>
    </lineage>
</organism>
<gene>
    <name evidence="7" type="ORF">DEQ80_01790</name>
</gene>
<dbReference type="InterPro" id="IPR036034">
    <property type="entry name" value="PDZ_sf"/>
</dbReference>
<evidence type="ECO:0000259" key="6">
    <source>
        <dbReference type="PROSITE" id="PS50106"/>
    </source>
</evidence>
<sequence>MNKSVRIFLGVMIVLLLLAGAFSGGLVVGWLLPDRAQAAFPLIGTNSTGAQPDATTDLGSSAGTPTQYKELFKPFWEAWQIVKDQYVDQPVDEQKMMQGAIRGMLESLGDPHTSYMDPDEYRQANLPMNGEYEGIGAWVDTTGDYVKIVSPMPGSPAEKAGLKANDIIIKVDGEDMTGIDGNLVLRRILGPAGTSVTLTIQREGLDAPFDVTITRAKIIIPSVEGKMLDGNIAYIQLFTFGEKTTGELKTKLRELMAQNPKGLILDLRNNGGGYLNTAIEVVSQFIDKGVVMYEEYGNGQRKTFQALPGGLATKIPLVVLVNEGTASASEITAGAIQDYGRGILVGVTTYGKGSVQSWIPLENNQGAVRVTIARWLTPKERQISKIGLKPDVEVPLTEEDIKNGKDPQLDKAIEIINQGGVNP</sequence>
<dbReference type="PANTHER" id="PTHR32060:SF30">
    <property type="entry name" value="CARBOXY-TERMINAL PROCESSING PROTEASE CTPA"/>
    <property type="match status" value="1"/>
</dbReference>
<dbReference type="Pfam" id="PF03572">
    <property type="entry name" value="Peptidase_S41"/>
    <property type="match status" value="1"/>
</dbReference>
<dbReference type="PANTHER" id="PTHR32060">
    <property type="entry name" value="TAIL-SPECIFIC PROTEASE"/>
    <property type="match status" value="1"/>
</dbReference>
<dbReference type="Gene3D" id="3.30.750.44">
    <property type="match status" value="1"/>
</dbReference>
<dbReference type="Pfam" id="PF22694">
    <property type="entry name" value="CtpB_N-like"/>
    <property type="match status" value="1"/>
</dbReference>
<dbReference type="InterPro" id="IPR029045">
    <property type="entry name" value="ClpP/crotonase-like_dom_sf"/>
</dbReference>
<dbReference type="InterPro" id="IPR004447">
    <property type="entry name" value="Peptidase_S41A"/>
</dbReference>
<dbReference type="GO" id="GO:0004175">
    <property type="term" value="F:endopeptidase activity"/>
    <property type="evidence" value="ECO:0007669"/>
    <property type="project" value="TreeGrafter"/>
</dbReference>
<evidence type="ECO:0000256" key="3">
    <source>
        <dbReference type="ARBA" id="ARBA00022801"/>
    </source>
</evidence>
<keyword evidence="2 5" id="KW-0645">Protease</keyword>
<feature type="domain" description="PDZ" evidence="6">
    <location>
        <begin position="123"/>
        <end position="204"/>
    </location>
</feature>
<protein>
    <recommendedName>
        <fullName evidence="6">PDZ domain-containing protein</fullName>
    </recommendedName>
</protein>
<dbReference type="InterPro" id="IPR005151">
    <property type="entry name" value="Tail-specific_protease"/>
</dbReference>
<dbReference type="CDD" id="cd06782">
    <property type="entry name" value="cpPDZ_CPP-like"/>
    <property type="match status" value="1"/>
</dbReference>
<dbReference type="CDD" id="cd07560">
    <property type="entry name" value="Peptidase_S41_CPP"/>
    <property type="match status" value="1"/>
</dbReference>
<dbReference type="FunFam" id="2.30.42.10:FF:000063">
    <property type="entry name" value="Peptidase, S41 family"/>
    <property type="match status" value="1"/>
</dbReference>
<evidence type="ECO:0000256" key="1">
    <source>
        <dbReference type="ARBA" id="ARBA00009179"/>
    </source>
</evidence>
<dbReference type="InterPro" id="IPR001478">
    <property type="entry name" value="PDZ"/>
</dbReference>
<evidence type="ECO:0000256" key="2">
    <source>
        <dbReference type="ARBA" id="ARBA00022670"/>
    </source>
</evidence>
<keyword evidence="3 5" id="KW-0378">Hydrolase</keyword>
<dbReference type="SUPFAM" id="SSF52096">
    <property type="entry name" value="ClpP/crotonase"/>
    <property type="match status" value="1"/>
</dbReference>
<dbReference type="SMART" id="SM00245">
    <property type="entry name" value="TSPc"/>
    <property type="match status" value="1"/>
</dbReference>
<reference evidence="7 8" key="1">
    <citation type="journal article" date="2018" name="Nat. Biotechnol.">
        <title>A standardized bacterial taxonomy based on genome phylogeny substantially revises the tree of life.</title>
        <authorList>
            <person name="Parks D.H."/>
            <person name="Chuvochina M."/>
            <person name="Waite D.W."/>
            <person name="Rinke C."/>
            <person name="Skarshewski A."/>
            <person name="Chaumeil P.A."/>
            <person name="Hugenholtz P."/>
        </authorList>
    </citation>
    <scope>NUCLEOTIDE SEQUENCE [LARGE SCALE GENOMIC DNA]</scope>
    <source>
        <strain evidence="7">UBA8781</strain>
    </source>
</reference>
<dbReference type="AlphaFoldDB" id="A0A3D1JDB3"/>
<dbReference type="NCBIfam" id="TIGR00225">
    <property type="entry name" value="prc"/>
    <property type="match status" value="1"/>
</dbReference>
<dbReference type="STRING" id="229919.GCA_001050195_02032"/>
<comment type="caution">
    <text evidence="7">The sequence shown here is derived from an EMBL/GenBank/DDBJ whole genome shotgun (WGS) entry which is preliminary data.</text>
</comment>
<evidence type="ECO:0000256" key="4">
    <source>
        <dbReference type="ARBA" id="ARBA00022825"/>
    </source>
</evidence>
<dbReference type="EMBL" id="DPBP01000007">
    <property type="protein sequence ID" value="HCE16569.1"/>
    <property type="molecule type" value="Genomic_DNA"/>
</dbReference>
<dbReference type="InterPro" id="IPR041489">
    <property type="entry name" value="PDZ_6"/>
</dbReference>
<evidence type="ECO:0000256" key="5">
    <source>
        <dbReference type="RuleBase" id="RU004404"/>
    </source>
</evidence>
<evidence type="ECO:0000313" key="7">
    <source>
        <dbReference type="EMBL" id="HCE16569.1"/>
    </source>
</evidence>
<dbReference type="SUPFAM" id="SSF50156">
    <property type="entry name" value="PDZ domain-like"/>
    <property type="match status" value="1"/>
</dbReference>
<dbReference type="InterPro" id="IPR055210">
    <property type="entry name" value="CtpA/B_N"/>
</dbReference>
<dbReference type="Gene3D" id="3.90.226.10">
    <property type="entry name" value="2-enoyl-CoA Hydratase, Chain A, domain 1"/>
    <property type="match status" value="1"/>
</dbReference>
<dbReference type="Proteomes" id="UP000264141">
    <property type="component" value="Unassembled WGS sequence"/>
</dbReference>
<comment type="similarity">
    <text evidence="1 5">Belongs to the peptidase S41A family.</text>
</comment>
<dbReference type="GO" id="GO:0008236">
    <property type="term" value="F:serine-type peptidase activity"/>
    <property type="evidence" value="ECO:0007669"/>
    <property type="project" value="UniProtKB-KW"/>
</dbReference>
<dbReference type="GO" id="GO:0007165">
    <property type="term" value="P:signal transduction"/>
    <property type="evidence" value="ECO:0007669"/>
    <property type="project" value="TreeGrafter"/>
</dbReference>
<dbReference type="SMART" id="SM00228">
    <property type="entry name" value="PDZ"/>
    <property type="match status" value="1"/>
</dbReference>
<proteinExistence type="inferred from homology"/>
<dbReference type="Pfam" id="PF17820">
    <property type="entry name" value="PDZ_6"/>
    <property type="match status" value="1"/>
</dbReference>
<dbReference type="GO" id="GO:0006508">
    <property type="term" value="P:proteolysis"/>
    <property type="evidence" value="ECO:0007669"/>
    <property type="project" value="UniProtKB-KW"/>
</dbReference>